<dbReference type="GO" id="GO:0005509">
    <property type="term" value="F:calcium ion binding"/>
    <property type="evidence" value="ECO:0007669"/>
    <property type="project" value="InterPro"/>
</dbReference>
<keyword evidence="2" id="KW-1185">Reference proteome</keyword>
<dbReference type="InterPro" id="IPR013783">
    <property type="entry name" value="Ig-like_fold"/>
</dbReference>
<evidence type="ECO:0000313" key="2">
    <source>
        <dbReference type="Proteomes" id="UP000318626"/>
    </source>
</evidence>
<dbReference type="Gene3D" id="2.60.40.10">
    <property type="entry name" value="Immunoglobulins"/>
    <property type="match status" value="1"/>
</dbReference>
<protein>
    <recommendedName>
        <fullName evidence="3">Cadherin domain-containing protein</fullName>
    </recommendedName>
</protein>
<evidence type="ECO:0000313" key="1">
    <source>
        <dbReference type="EMBL" id="QDU75767.1"/>
    </source>
</evidence>
<accession>A0A518C961</accession>
<dbReference type="Proteomes" id="UP000318626">
    <property type="component" value="Chromosome"/>
</dbReference>
<sequence length="511" mass="53572">MAARLRKHFCEVLEGRLILTAVVAGSVELVNDVIIGDQLVQTEGAVTATGSGSLVTVYAGRGTGDRDGVFFRTLDSDGIATGPSQLVNQTVAGIQSNAAIAMLPEAGFVIVWQGRGAGDREGIFARWYDSSGNPITGEVLINQTTGGVQANPAVAVASDGSASFVWQGVGAGDFDGIFYRRFDATGQPLTGEILVNTTTSQEQAEPDVAINSSDVVLVTWSSRHQDGSDLGVYAQRMSLDGSKLGAEFLVNSNTSASQSGATVIDSGEAFTVAWQSRNQDGDGWGIFAQQIDPSDGLVGGELQVNDVITGNQLEVALAQTDQGQLIATWTNGIADGTGWNVKATIVEFNSSNVNPANEFFVNTDTANDQFGHQRRPSAVAVDSAIAIAWGGDGPVDHDGTYLTCILFDEVNIAPDITPISDQSAQVGVEMIVEVTATDANVGDTLTYQLDPDNLPAGATIEKVNNNQATIRWTPTSDFAGQSVVFRVLVIDDGEPPLADSEEFTVTVSGVS</sequence>
<dbReference type="InterPro" id="IPR015919">
    <property type="entry name" value="Cadherin-like_sf"/>
</dbReference>
<proteinExistence type="predicted"/>
<dbReference type="SUPFAM" id="SSF49313">
    <property type="entry name" value="Cadherin-like"/>
    <property type="match status" value="1"/>
</dbReference>
<dbReference type="AlphaFoldDB" id="A0A518C961"/>
<gene>
    <name evidence="1" type="ORF">Pan97_28090</name>
</gene>
<dbReference type="EMBL" id="CP036289">
    <property type="protein sequence ID" value="QDU75767.1"/>
    <property type="molecule type" value="Genomic_DNA"/>
</dbReference>
<evidence type="ECO:0008006" key="3">
    <source>
        <dbReference type="Google" id="ProtNLM"/>
    </source>
</evidence>
<reference evidence="2" key="1">
    <citation type="submission" date="2019-02" db="EMBL/GenBank/DDBJ databases">
        <title>Deep-cultivation of Planctomycetes and their phenomic and genomic characterization uncovers novel biology.</title>
        <authorList>
            <person name="Wiegand S."/>
            <person name="Jogler M."/>
            <person name="Boedeker C."/>
            <person name="Pinto D."/>
            <person name="Vollmers J."/>
            <person name="Rivas-Marin E."/>
            <person name="Kohn T."/>
            <person name="Peeters S.H."/>
            <person name="Heuer A."/>
            <person name="Rast P."/>
            <person name="Oberbeckmann S."/>
            <person name="Bunk B."/>
            <person name="Jeske O."/>
            <person name="Meyerdierks A."/>
            <person name="Storesund J.E."/>
            <person name="Kallscheuer N."/>
            <person name="Luecker S."/>
            <person name="Lage O.M."/>
            <person name="Pohl T."/>
            <person name="Merkel B.J."/>
            <person name="Hornburger P."/>
            <person name="Mueller R.-W."/>
            <person name="Bruemmer F."/>
            <person name="Labrenz M."/>
            <person name="Spormann A.M."/>
            <person name="Op den Camp H."/>
            <person name="Overmann J."/>
            <person name="Amann R."/>
            <person name="Jetten M.S.M."/>
            <person name="Mascher T."/>
            <person name="Medema M.H."/>
            <person name="Devos D.P."/>
            <person name="Kaster A.-K."/>
            <person name="Ovreas L."/>
            <person name="Rohde M."/>
            <person name="Galperin M.Y."/>
            <person name="Jogler C."/>
        </authorList>
    </citation>
    <scope>NUCLEOTIDE SEQUENCE [LARGE SCALE GENOMIC DNA]</scope>
    <source>
        <strain evidence="2">Pan97</strain>
    </source>
</reference>
<name>A0A518C961_9BACT</name>
<dbReference type="OrthoDB" id="254354at2"/>
<dbReference type="Pfam" id="PF05345">
    <property type="entry name" value="He_PIG"/>
    <property type="match status" value="1"/>
</dbReference>
<dbReference type="RefSeq" id="WP_144973392.1">
    <property type="nucleotide sequence ID" value="NZ_CP036289.1"/>
</dbReference>
<organism evidence="1 2">
    <name type="scientific">Bremerella volcania</name>
    <dbReference type="NCBI Taxonomy" id="2527984"/>
    <lineage>
        <taxon>Bacteria</taxon>
        <taxon>Pseudomonadati</taxon>
        <taxon>Planctomycetota</taxon>
        <taxon>Planctomycetia</taxon>
        <taxon>Pirellulales</taxon>
        <taxon>Pirellulaceae</taxon>
        <taxon>Bremerella</taxon>
    </lineage>
</organism>
<dbReference type="KEGG" id="bvo:Pan97_28090"/>
<dbReference type="GO" id="GO:0016020">
    <property type="term" value="C:membrane"/>
    <property type="evidence" value="ECO:0007669"/>
    <property type="project" value="InterPro"/>
</dbReference>